<feature type="domain" description="N-acetyltransferase" evidence="1">
    <location>
        <begin position="69"/>
        <end position="222"/>
    </location>
</feature>
<dbReference type="InterPro" id="IPR000182">
    <property type="entry name" value="GNAT_dom"/>
</dbReference>
<evidence type="ECO:0000313" key="2">
    <source>
        <dbReference type="EMBL" id="KAF2240565.1"/>
    </source>
</evidence>
<dbReference type="SUPFAM" id="SSF55729">
    <property type="entry name" value="Acyl-CoA N-acyltransferases (Nat)"/>
    <property type="match status" value="1"/>
</dbReference>
<protein>
    <submittedName>
        <fullName evidence="2">GCN5-related N-acetyltransferas-like protein</fullName>
    </submittedName>
</protein>
<organism evidence="2 3">
    <name type="scientific">Trematosphaeria pertusa</name>
    <dbReference type="NCBI Taxonomy" id="390896"/>
    <lineage>
        <taxon>Eukaryota</taxon>
        <taxon>Fungi</taxon>
        <taxon>Dikarya</taxon>
        <taxon>Ascomycota</taxon>
        <taxon>Pezizomycotina</taxon>
        <taxon>Dothideomycetes</taxon>
        <taxon>Pleosporomycetidae</taxon>
        <taxon>Pleosporales</taxon>
        <taxon>Massarineae</taxon>
        <taxon>Trematosphaeriaceae</taxon>
        <taxon>Trematosphaeria</taxon>
    </lineage>
</organism>
<dbReference type="GeneID" id="54583923"/>
<evidence type="ECO:0000259" key="1">
    <source>
        <dbReference type="PROSITE" id="PS51186"/>
    </source>
</evidence>
<dbReference type="InterPro" id="IPR016181">
    <property type="entry name" value="Acyl_CoA_acyltransferase"/>
</dbReference>
<dbReference type="OrthoDB" id="64477at2759"/>
<accession>A0A6A6HQZ5</accession>
<dbReference type="RefSeq" id="XP_033675569.1">
    <property type="nucleotide sequence ID" value="XM_033830593.1"/>
</dbReference>
<dbReference type="Pfam" id="PF13508">
    <property type="entry name" value="Acetyltransf_7"/>
    <property type="match status" value="1"/>
</dbReference>
<dbReference type="PROSITE" id="PS51186">
    <property type="entry name" value="GNAT"/>
    <property type="match status" value="1"/>
</dbReference>
<proteinExistence type="predicted"/>
<dbReference type="GO" id="GO:0016747">
    <property type="term" value="F:acyltransferase activity, transferring groups other than amino-acyl groups"/>
    <property type="evidence" value="ECO:0007669"/>
    <property type="project" value="InterPro"/>
</dbReference>
<dbReference type="Proteomes" id="UP000800094">
    <property type="component" value="Unassembled WGS sequence"/>
</dbReference>
<dbReference type="AlphaFoldDB" id="A0A6A6HQZ5"/>
<gene>
    <name evidence="2" type="ORF">BU26DRAFT_525806</name>
</gene>
<reference evidence="2" key="1">
    <citation type="journal article" date="2020" name="Stud. Mycol.">
        <title>101 Dothideomycetes genomes: a test case for predicting lifestyles and emergence of pathogens.</title>
        <authorList>
            <person name="Haridas S."/>
            <person name="Albert R."/>
            <person name="Binder M."/>
            <person name="Bloem J."/>
            <person name="Labutti K."/>
            <person name="Salamov A."/>
            <person name="Andreopoulos B."/>
            <person name="Baker S."/>
            <person name="Barry K."/>
            <person name="Bills G."/>
            <person name="Bluhm B."/>
            <person name="Cannon C."/>
            <person name="Castanera R."/>
            <person name="Culley D."/>
            <person name="Daum C."/>
            <person name="Ezra D."/>
            <person name="Gonzalez J."/>
            <person name="Henrissat B."/>
            <person name="Kuo A."/>
            <person name="Liang C."/>
            <person name="Lipzen A."/>
            <person name="Lutzoni F."/>
            <person name="Magnuson J."/>
            <person name="Mondo S."/>
            <person name="Nolan M."/>
            <person name="Ohm R."/>
            <person name="Pangilinan J."/>
            <person name="Park H.-J."/>
            <person name="Ramirez L."/>
            <person name="Alfaro M."/>
            <person name="Sun H."/>
            <person name="Tritt A."/>
            <person name="Yoshinaga Y."/>
            <person name="Zwiers L.-H."/>
            <person name="Turgeon B."/>
            <person name="Goodwin S."/>
            <person name="Spatafora J."/>
            <person name="Crous P."/>
            <person name="Grigoriev I."/>
        </authorList>
    </citation>
    <scope>NUCLEOTIDE SEQUENCE</scope>
    <source>
        <strain evidence="2">CBS 122368</strain>
    </source>
</reference>
<name>A0A6A6HQZ5_9PLEO</name>
<dbReference type="Gene3D" id="3.40.630.30">
    <property type="match status" value="1"/>
</dbReference>
<sequence length="222" mass="24720">MAAPFIRPYDSTRDWNNGLHIFFATIDMGVNWEPARTIGSYLWYKAYVSLTPSTCFILDDGAGCAVGYIIGTPDTASFSQRWRSVFTPIVDPKLVPKPELQTNDALMEREDVKGFRRAVYEGECSMIQGKPEVLGRFPAHFHVDILPEWQGRGWGGLMVDRFCQHVKGTGVNGVHLGMVRTNDGARRFYGRLGFQLCDEVLDGGASGERGRHGDAICLVKSI</sequence>
<keyword evidence="3" id="KW-1185">Reference proteome</keyword>
<evidence type="ECO:0000313" key="3">
    <source>
        <dbReference type="Proteomes" id="UP000800094"/>
    </source>
</evidence>
<dbReference type="EMBL" id="ML987216">
    <property type="protein sequence ID" value="KAF2240565.1"/>
    <property type="molecule type" value="Genomic_DNA"/>
</dbReference>